<evidence type="ECO:0000313" key="4">
    <source>
        <dbReference type="EMBL" id="KAJ0409843.1"/>
    </source>
</evidence>
<keyword evidence="5" id="KW-1185">Reference proteome</keyword>
<evidence type="ECO:0000256" key="3">
    <source>
        <dbReference type="ARBA" id="ARBA00025768"/>
    </source>
</evidence>
<keyword evidence="1" id="KW-0547">Nucleotide-binding</keyword>
<sequence length="275" mass="30722">MPLVVFCGLPAAGKSYVATRLVEYLREHVQSDVVYITEATVNVNRLEGYKNGHIEKISRGALRAATEQALNSKTIVVLDALNYIKGSRYEFFCKARAESTTYCVVYVDTPVELALKRNSQLDEPYEPELINAIAARFEVPNEKNRWDHPLFHVTPETLESDGLPLAQIADALRFGQATKAGLATKRAPAVETSFVQELELVTAAIVDALIAYQRDGGIADRLVVPKASAELHLYRSMTAAEVRRHRRQFIKITQMVPCPVSELGDRFVEYLNQQA</sequence>
<evidence type="ECO:0000256" key="1">
    <source>
        <dbReference type="ARBA" id="ARBA00022741"/>
    </source>
</evidence>
<dbReference type="EMBL" id="JAKCXM010000002">
    <property type="protein sequence ID" value="KAJ0409843.1"/>
    <property type="molecule type" value="Genomic_DNA"/>
</dbReference>
<dbReference type="SUPFAM" id="SSF52540">
    <property type="entry name" value="P-loop containing nucleoside triphosphate hydrolases"/>
    <property type="match status" value="1"/>
</dbReference>
<evidence type="ECO:0000313" key="5">
    <source>
        <dbReference type="Proteomes" id="UP001209570"/>
    </source>
</evidence>
<dbReference type="AlphaFoldDB" id="A0AAD5QAU1"/>
<dbReference type="GO" id="GO:0005524">
    <property type="term" value="F:ATP binding"/>
    <property type="evidence" value="ECO:0007669"/>
    <property type="project" value="UniProtKB-KW"/>
</dbReference>
<organism evidence="4 5">
    <name type="scientific">Pythium insidiosum</name>
    <name type="common">Pythiosis disease agent</name>
    <dbReference type="NCBI Taxonomy" id="114742"/>
    <lineage>
        <taxon>Eukaryota</taxon>
        <taxon>Sar</taxon>
        <taxon>Stramenopiles</taxon>
        <taxon>Oomycota</taxon>
        <taxon>Peronosporomycetes</taxon>
        <taxon>Pythiales</taxon>
        <taxon>Pythiaceae</taxon>
        <taxon>Pythium</taxon>
    </lineage>
</organism>
<comment type="similarity">
    <text evidence="3">Belongs to the KTI12 family.</text>
</comment>
<evidence type="ECO:0000256" key="2">
    <source>
        <dbReference type="ARBA" id="ARBA00022840"/>
    </source>
</evidence>
<reference evidence="4" key="1">
    <citation type="submission" date="2021-12" db="EMBL/GenBank/DDBJ databases">
        <title>Prjna785345.</title>
        <authorList>
            <person name="Rujirawat T."/>
            <person name="Krajaejun T."/>
        </authorList>
    </citation>
    <scope>NUCLEOTIDE SEQUENCE</scope>
    <source>
        <strain evidence="4">Pi057C3</strain>
    </source>
</reference>
<dbReference type="InterPro" id="IPR027417">
    <property type="entry name" value="P-loop_NTPase"/>
</dbReference>
<keyword evidence="2" id="KW-0067">ATP-binding</keyword>
<accession>A0AAD5QAU1</accession>
<dbReference type="Pfam" id="PF08433">
    <property type="entry name" value="KTI12"/>
    <property type="match status" value="1"/>
</dbReference>
<name>A0AAD5QAU1_PYTIN</name>
<dbReference type="InterPro" id="IPR013641">
    <property type="entry name" value="KTI12/PSTK"/>
</dbReference>
<gene>
    <name evidence="4" type="ORF">P43SY_005737</name>
</gene>
<comment type="caution">
    <text evidence="4">The sequence shown here is derived from an EMBL/GenBank/DDBJ whole genome shotgun (WGS) entry which is preliminary data.</text>
</comment>
<dbReference type="Proteomes" id="UP001209570">
    <property type="component" value="Unassembled WGS sequence"/>
</dbReference>
<proteinExistence type="inferred from homology"/>
<dbReference type="PANTHER" id="PTHR12435">
    <property type="match status" value="1"/>
</dbReference>
<protein>
    <submittedName>
        <fullName evidence="4">Uncharacterized protein</fullName>
    </submittedName>
</protein>
<dbReference type="Gene3D" id="3.40.50.300">
    <property type="entry name" value="P-loop containing nucleotide triphosphate hydrolases"/>
    <property type="match status" value="1"/>
</dbReference>